<gene>
    <name evidence="3" type="ORF">GJ699_21945</name>
</gene>
<evidence type="ECO:0000256" key="1">
    <source>
        <dbReference type="SAM" id="Phobius"/>
    </source>
</evidence>
<dbReference type="AlphaFoldDB" id="A0A6I2L2W4"/>
<feature type="transmembrane region" description="Helical" evidence="1">
    <location>
        <begin position="215"/>
        <end position="233"/>
    </location>
</feature>
<feature type="transmembrane region" description="Helical" evidence="1">
    <location>
        <begin position="93"/>
        <end position="116"/>
    </location>
</feature>
<comment type="caution">
    <text evidence="3">The sequence shown here is derived from an EMBL/GenBank/DDBJ whole genome shotgun (WGS) entry which is preliminary data.</text>
</comment>
<keyword evidence="1" id="KW-1133">Transmembrane helix</keyword>
<dbReference type="GO" id="GO:0080120">
    <property type="term" value="P:CAAX-box protein maturation"/>
    <property type="evidence" value="ECO:0007669"/>
    <property type="project" value="UniProtKB-ARBA"/>
</dbReference>
<protein>
    <submittedName>
        <fullName evidence="3">CPBP family intramembrane metalloprotease</fullName>
    </submittedName>
</protein>
<feature type="transmembrane region" description="Helical" evidence="1">
    <location>
        <begin position="159"/>
        <end position="178"/>
    </location>
</feature>
<dbReference type="GO" id="GO:0006508">
    <property type="term" value="P:proteolysis"/>
    <property type="evidence" value="ECO:0007669"/>
    <property type="project" value="UniProtKB-KW"/>
</dbReference>
<keyword evidence="4" id="KW-1185">Reference proteome</keyword>
<dbReference type="RefSeq" id="WP_154380284.1">
    <property type="nucleotide sequence ID" value="NZ_WKJK01000012.1"/>
</dbReference>
<evidence type="ECO:0000313" key="3">
    <source>
        <dbReference type="EMBL" id="MRW92665.1"/>
    </source>
</evidence>
<keyword evidence="1" id="KW-0812">Transmembrane</keyword>
<feature type="domain" description="CAAX prenyl protease 2/Lysostaphin resistance protein A-like" evidence="2">
    <location>
        <begin position="128"/>
        <end position="220"/>
    </location>
</feature>
<keyword evidence="3" id="KW-0378">Hydrolase</keyword>
<proteinExistence type="predicted"/>
<name>A0A6I2L2W4_9BURK</name>
<feature type="transmembrane region" description="Helical" evidence="1">
    <location>
        <begin position="184"/>
        <end position="203"/>
    </location>
</feature>
<sequence>MSVAQQVVPSPPSFRHRLFVHPLTRIVLGIVAVMLPVMLTLMLTDILVPKPLRAVWPLLLAAALSVLGYWQFTTLLEKRSATELALSGAAREAGLGIALGATLGLAVAGLLAAAGSFTITGTSTGWEFLLKCLPEQIMVAFFEELMFRAVLFRIVEQRWGTRVALVVSFLGFALAHIQNDHMNLIGIVTTGVAGLTLSACYLLTRRLWISVGMHFGWNFLYDGVFAVPLSGHAARGWLQVALPGPEWLTGGAYGVEASVLTLVLWGAAAFIMLRQRPRHVLAH</sequence>
<evidence type="ECO:0000259" key="2">
    <source>
        <dbReference type="Pfam" id="PF02517"/>
    </source>
</evidence>
<dbReference type="Pfam" id="PF02517">
    <property type="entry name" value="Rce1-like"/>
    <property type="match status" value="1"/>
</dbReference>
<keyword evidence="3" id="KW-0482">Metalloprotease</keyword>
<keyword evidence="1" id="KW-0472">Membrane</keyword>
<keyword evidence="3" id="KW-0645">Protease</keyword>
<accession>A0A6I2L2W4</accession>
<dbReference type="GO" id="GO:0008237">
    <property type="term" value="F:metallopeptidase activity"/>
    <property type="evidence" value="ECO:0007669"/>
    <property type="project" value="UniProtKB-KW"/>
</dbReference>
<dbReference type="GO" id="GO:0004175">
    <property type="term" value="F:endopeptidase activity"/>
    <property type="evidence" value="ECO:0007669"/>
    <property type="project" value="UniProtKB-ARBA"/>
</dbReference>
<feature type="transmembrane region" description="Helical" evidence="1">
    <location>
        <begin position="54"/>
        <end position="72"/>
    </location>
</feature>
<organism evidence="3 4">
    <name type="scientific">Duganella guangzhouensis</name>
    <dbReference type="NCBI Taxonomy" id="2666084"/>
    <lineage>
        <taxon>Bacteria</taxon>
        <taxon>Pseudomonadati</taxon>
        <taxon>Pseudomonadota</taxon>
        <taxon>Betaproteobacteria</taxon>
        <taxon>Burkholderiales</taxon>
        <taxon>Oxalobacteraceae</taxon>
        <taxon>Telluria group</taxon>
        <taxon>Duganella</taxon>
    </lineage>
</organism>
<dbReference type="PANTHER" id="PTHR39430">
    <property type="entry name" value="MEMBRANE-ASSOCIATED PROTEASE-RELATED"/>
    <property type="match status" value="1"/>
</dbReference>
<evidence type="ECO:0000313" key="4">
    <source>
        <dbReference type="Proteomes" id="UP000433309"/>
    </source>
</evidence>
<dbReference type="Proteomes" id="UP000433309">
    <property type="component" value="Unassembled WGS sequence"/>
</dbReference>
<dbReference type="InterPro" id="IPR003675">
    <property type="entry name" value="Rce1/LyrA-like_dom"/>
</dbReference>
<reference evidence="3 4" key="1">
    <citation type="submission" date="2019-11" db="EMBL/GenBank/DDBJ databases">
        <title>Novel species isolated from a subtropical stream in China.</title>
        <authorList>
            <person name="Lu H."/>
        </authorList>
    </citation>
    <scope>NUCLEOTIDE SEQUENCE [LARGE SCALE GENOMIC DNA]</scope>
    <source>
        <strain evidence="3 4">FT80W</strain>
    </source>
</reference>
<feature type="transmembrane region" description="Helical" evidence="1">
    <location>
        <begin position="26"/>
        <end position="48"/>
    </location>
</feature>
<dbReference type="PANTHER" id="PTHR39430:SF1">
    <property type="entry name" value="PROTEASE"/>
    <property type="match status" value="1"/>
</dbReference>
<dbReference type="EMBL" id="WKJK01000012">
    <property type="protein sequence ID" value="MRW92665.1"/>
    <property type="molecule type" value="Genomic_DNA"/>
</dbReference>
<feature type="transmembrane region" description="Helical" evidence="1">
    <location>
        <begin position="253"/>
        <end position="273"/>
    </location>
</feature>